<keyword evidence="1" id="KW-0812">Transmembrane</keyword>
<dbReference type="Proteomes" id="UP000231259">
    <property type="component" value="Unassembled WGS sequence"/>
</dbReference>
<keyword evidence="1" id="KW-1133">Transmembrane helix</keyword>
<feature type="transmembrane region" description="Helical" evidence="1">
    <location>
        <begin position="41"/>
        <end position="62"/>
    </location>
</feature>
<dbReference type="Pfam" id="PF10011">
    <property type="entry name" value="DUF2254"/>
    <property type="match status" value="1"/>
</dbReference>
<protein>
    <recommendedName>
        <fullName evidence="4">DUF2254 domain-containing protein</fullName>
    </recommendedName>
</protein>
<sequence length="461" mass="50083">MSETDYAVSTNKFFQSRELIMTASFSITRLTAFWGRLNSSFWFVPAVMALSAIALSFVLISVDTLRDVAQTDNPAALYTFGPEGARAMLSVIASSMITVASLIFSITMLSLQLASSQFGPRTLGNFMRDRSNQIVLGTFIATFLYCLFVLRSVRGTEGSSFVPHLAVAFGVLMGAASVAVLLYFIHHIATSIRVETLLEKLAVEGCAAVDHVFPERLGDGRPIEAVKQPLPGDFETDSRQIAADSDGYVQSIGGDVLMRIAAKNDLVLRIAARPGAFVTKGACVIAAYPKAKVSDKIDEELRGAVVIGRDRTPYQDLEFAIRRIVELAQRSLSPGINDPTTALYCIDRLGQVLGRLADRDIPSPMRFDQSGQLRVLTEVIDLGAVTRRAVAAIARYGMTDADVVTQLVETLAKLEESFPLPARVVVAELREQVLRESGGSTIHGFDRKILLDLQKSGGKTP</sequence>
<evidence type="ECO:0000313" key="2">
    <source>
        <dbReference type="EMBL" id="PIL20784.1"/>
    </source>
</evidence>
<gene>
    <name evidence="2" type="ORF">P775_07700</name>
</gene>
<keyword evidence="3" id="KW-1185">Reference proteome</keyword>
<feature type="transmembrane region" description="Helical" evidence="1">
    <location>
        <begin position="87"/>
        <end position="113"/>
    </location>
</feature>
<organism evidence="2 3">
    <name type="scientific">Puniceibacterium antarcticum</name>
    <dbReference type="NCBI Taxonomy" id="1206336"/>
    <lineage>
        <taxon>Bacteria</taxon>
        <taxon>Pseudomonadati</taxon>
        <taxon>Pseudomonadota</taxon>
        <taxon>Alphaproteobacteria</taxon>
        <taxon>Rhodobacterales</taxon>
        <taxon>Paracoccaceae</taxon>
        <taxon>Puniceibacterium</taxon>
    </lineage>
</organism>
<dbReference type="EMBL" id="AWWI01000056">
    <property type="protein sequence ID" value="PIL20784.1"/>
    <property type="molecule type" value="Genomic_DNA"/>
</dbReference>
<feature type="transmembrane region" description="Helical" evidence="1">
    <location>
        <begin position="134"/>
        <end position="153"/>
    </location>
</feature>
<comment type="caution">
    <text evidence="2">The sequence shown here is derived from an EMBL/GenBank/DDBJ whole genome shotgun (WGS) entry which is preliminary data.</text>
</comment>
<proteinExistence type="predicted"/>
<evidence type="ECO:0000313" key="3">
    <source>
        <dbReference type="Proteomes" id="UP000231259"/>
    </source>
</evidence>
<reference evidence="2 3" key="1">
    <citation type="submission" date="2013-09" db="EMBL/GenBank/DDBJ databases">
        <title>Genome sequencing of Phaeobacter antarcticus sp. nov. SM1211.</title>
        <authorList>
            <person name="Zhang X.-Y."/>
            <person name="Liu C."/>
            <person name="Chen X.-L."/>
            <person name="Xie B.-B."/>
            <person name="Qin Q.-L."/>
            <person name="Rong J.-C."/>
            <person name="Zhang Y.-Z."/>
        </authorList>
    </citation>
    <scope>NUCLEOTIDE SEQUENCE [LARGE SCALE GENOMIC DNA]</scope>
    <source>
        <strain evidence="2 3">SM1211</strain>
    </source>
</reference>
<accession>A0A2G8RGT5</accession>
<feature type="transmembrane region" description="Helical" evidence="1">
    <location>
        <begin position="165"/>
        <end position="185"/>
    </location>
</feature>
<keyword evidence="1" id="KW-0472">Membrane</keyword>
<evidence type="ECO:0000256" key="1">
    <source>
        <dbReference type="SAM" id="Phobius"/>
    </source>
</evidence>
<name>A0A2G8RGT5_9RHOB</name>
<dbReference type="InterPro" id="IPR018723">
    <property type="entry name" value="DUF2254_membrane"/>
</dbReference>
<evidence type="ECO:0008006" key="4">
    <source>
        <dbReference type="Google" id="ProtNLM"/>
    </source>
</evidence>
<dbReference type="AlphaFoldDB" id="A0A2G8RGT5"/>
<dbReference type="RefSeq" id="WP_180287362.1">
    <property type="nucleotide sequence ID" value="NZ_AWWI01000056.1"/>
</dbReference>